<dbReference type="InterPro" id="IPR035896">
    <property type="entry name" value="AN1-like_Znf"/>
</dbReference>
<dbReference type="PANTHER" id="PTHR14677">
    <property type="entry name" value="ARSENITE INDUCUBLE RNA ASSOCIATED PROTEIN AIP-1-RELATED"/>
    <property type="match status" value="1"/>
</dbReference>
<keyword evidence="1" id="KW-0479">Metal-binding</keyword>
<dbReference type="PROSITE" id="PS51039">
    <property type="entry name" value="ZF_AN1"/>
    <property type="match status" value="2"/>
</dbReference>
<dbReference type="Gene3D" id="3.10.20.90">
    <property type="entry name" value="Phosphatidylinositol 3-kinase Catalytic Subunit, Chain A, domain 1"/>
    <property type="match status" value="1"/>
</dbReference>
<dbReference type="Gene3D" id="4.10.1110.10">
    <property type="entry name" value="AN1-like Zinc finger"/>
    <property type="match status" value="2"/>
</dbReference>
<dbReference type="GO" id="GO:0008270">
    <property type="term" value="F:zinc ion binding"/>
    <property type="evidence" value="ECO:0007669"/>
    <property type="project" value="UniProtKB-KW"/>
</dbReference>
<dbReference type="OrthoDB" id="431929at2759"/>
<evidence type="ECO:0000259" key="6">
    <source>
        <dbReference type="PROSITE" id="PS50033"/>
    </source>
</evidence>
<evidence type="ECO:0000256" key="2">
    <source>
        <dbReference type="ARBA" id="ARBA00022771"/>
    </source>
</evidence>
<reference evidence="8 9" key="1">
    <citation type="submission" date="2015-12" db="EMBL/GenBank/DDBJ databases">
        <title>Dictyostelia acquired genes for synthesis and detection of signals that induce cell-type specialization by lateral gene transfer from prokaryotes.</title>
        <authorList>
            <person name="Gloeckner G."/>
            <person name="Schaap P."/>
        </authorList>
    </citation>
    <scope>NUCLEOTIDE SEQUENCE [LARGE SCALE GENOMIC DNA]</scope>
    <source>
        <strain evidence="8 9">TK</strain>
    </source>
</reference>
<feature type="domain" description="UBX" evidence="6">
    <location>
        <begin position="212"/>
        <end position="291"/>
    </location>
</feature>
<accession>A0A151ZS84</accession>
<sequence>MDKDKDLDKIGAHCAMKDCHVLDFLPFQCDKCFVKYCLEHSNYDAHNCKFNNRDVKVHPCPVCNALIPIPNGASVDECFARHLTLECTDKQLPSKVPKSFTCSAKACKSTEFVKVLCEKCNQNFCLKHRFPTSHQCQSLTSPKSTSPPTSLFKPNSNNNRNNNNNKTTPKTTTSTNKNTNINRGNEEINYQSHIKNQQDQLKEIRSKQNEDYRANSFSLVIIMTNSRELKHQFRKDQTLRDLQTFINSSRTDGDAPFCLAPELNLSNPFTITQLDMTLEQLKITNNITLIMIELIDDNPNQNLKKTKSV</sequence>
<dbReference type="InterPro" id="IPR029071">
    <property type="entry name" value="Ubiquitin-like_domsf"/>
</dbReference>
<dbReference type="Proteomes" id="UP000076078">
    <property type="component" value="Unassembled WGS sequence"/>
</dbReference>
<evidence type="ECO:0000256" key="1">
    <source>
        <dbReference type="ARBA" id="ARBA00022723"/>
    </source>
</evidence>
<keyword evidence="3" id="KW-0862">Zinc</keyword>
<dbReference type="FunCoup" id="A0A151ZS84">
    <property type="interactions" value="612"/>
</dbReference>
<dbReference type="GO" id="GO:0005737">
    <property type="term" value="C:cytoplasm"/>
    <property type="evidence" value="ECO:0007669"/>
    <property type="project" value="TreeGrafter"/>
</dbReference>
<dbReference type="PROSITE" id="PS50033">
    <property type="entry name" value="UBX"/>
    <property type="match status" value="1"/>
</dbReference>
<dbReference type="InParanoid" id="A0A151ZS84"/>
<dbReference type="SUPFAM" id="SSF118310">
    <property type="entry name" value="AN1-like Zinc finger"/>
    <property type="match status" value="2"/>
</dbReference>
<gene>
    <name evidence="8" type="ORF">DLAC_04159</name>
</gene>
<feature type="domain" description="AN1-type" evidence="7">
    <location>
        <begin position="8"/>
        <end position="56"/>
    </location>
</feature>
<organism evidence="8 9">
    <name type="scientific">Tieghemostelium lacteum</name>
    <name type="common">Slime mold</name>
    <name type="synonym">Dictyostelium lacteum</name>
    <dbReference type="NCBI Taxonomy" id="361077"/>
    <lineage>
        <taxon>Eukaryota</taxon>
        <taxon>Amoebozoa</taxon>
        <taxon>Evosea</taxon>
        <taxon>Eumycetozoa</taxon>
        <taxon>Dictyostelia</taxon>
        <taxon>Dictyosteliales</taxon>
        <taxon>Raperosteliaceae</taxon>
        <taxon>Tieghemostelium</taxon>
    </lineage>
</organism>
<dbReference type="SMART" id="SM00154">
    <property type="entry name" value="ZnF_AN1"/>
    <property type="match status" value="2"/>
</dbReference>
<dbReference type="InterPro" id="IPR001012">
    <property type="entry name" value="UBX_dom"/>
</dbReference>
<dbReference type="Pfam" id="PF00789">
    <property type="entry name" value="UBX"/>
    <property type="match status" value="1"/>
</dbReference>
<dbReference type="PANTHER" id="PTHR14677:SF20">
    <property type="entry name" value="ZINC FINGER AN1-TYPE CONTAINING 2A-RELATED"/>
    <property type="match status" value="1"/>
</dbReference>
<dbReference type="STRING" id="361077.A0A151ZS84"/>
<keyword evidence="9" id="KW-1185">Reference proteome</keyword>
<dbReference type="SUPFAM" id="SSF54236">
    <property type="entry name" value="Ubiquitin-like"/>
    <property type="match status" value="1"/>
</dbReference>
<evidence type="ECO:0000259" key="7">
    <source>
        <dbReference type="PROSITE" id="PS51039"/>
    </source>
</evidence>
<comment type="caution">
    <text evidence="8">The sequence shown here is derived from an EMBL/GenBank/DDBJ whole genome shotgun (WGS) entry which is preliminary data.</text>
</comment>
<keyword evidence="2 4" id="KW-0863">Zinc-finger</keyword>
<dbReference type="InterPro" id="IPR000058">
    <property type="entry name" value="Znf_AN1"/>
</dbReference>
<feature type="domain" description="AN1-type" evidence="7">
    <location>
        <begin position="96"/>
        <end position="144"/>
    </location>
</feature>
<evidence type="ECO:0000313" key="8">
    <source>
        <dbReference type="EMBL" id="KYQ96853.1"/>
    </source>
</evidence>
<dbReference type="CDD" id="cd01767">
    <property type="entry name" value="UBX"/>
    <property type="match status" value="1"/>
</dbReference>
<evidence type="ECO:0000256" key="4">
    <source>
        <dbReference type="PROSITE-ProRule" id="PRU00449"/>
    </source>
</evidence>
<feature type="region of interest" description="Disordered" evidence="5">
    <location>
        <begin position="135"/>
        <end position="185"/>
    </location>
</feature>
<protein>
    <submittedName>
        <fullName evidence="8">AN1-type zinc finger-containing protein</fullName>
    </submittedName>
</protein>
<dbReference type="AlphaFoldDB" id="A0A151ZS84"/>
<dbReference type="Pfam" id="PF01428">
    <property type="entry name" value="zf-AN1"/>
    <property type="match status" value="2"/>
</dbReference>
<name>A0A151ZS84_TIELA</name>
<feature type="compositionally biased region" description="Low complexity" evidence="5">
    <location>
        <begin position="138"/>
        <end position="183"/>
    </location>
</feature>
<dbReference type="OMA" id="VCEINIL"/>
<evidence type="ECO:0000256" key="5">
    <source>
        <dbReference type="SAM" id="MobiDB-lite"/>
    </source>
</evidence>
<evidence type="ECO:0000313" key="9">
    <source>
        <dbReference type="Proteomes" id="UP000076078"/>
    </source>
</evidence>
<evidence type="ECO:0000256" key="3">
    <source>
        <dbReference type="ARBA" id="ARBA00022833"/>
    </source>
</evidence>
<proteinExistence type="predicted"/>
<dbReference type="EMBL" id="LODT01000021">
    <property type="protein sequence ID" value="KYQ96853.1"/>
    <property type="molecule type" value="Genomic_DNA"/>
</dbReference>